<evidence type="ECO:0000313" key="2">
    <source>
        <dbReference type="EMBL" id="CAF0990023.1"/>
    </source>
</evidence>
<keyword evidence="1" id="KW-0812">Transmembrane</keyword>
<dbReference type="EMBL" id="CAJOBC010002999">
    <property type="protein sequence ID" value="CAF3762081.1"/>
    <property type="molecule type" value="Genomic_DNA"/>
</dbReference>
<keyword evidence="4" id="KW-1185">Reference proteome</keyword>
<evidence type="ECO:0000313" key="3">
    <source>
        <dbReference type="EMBL" id="CAF3762081.1"/>
    </source>
</evidence>
<name>A0A814G198_9BILA</name>
<keyword evidence="1" id="KW-1133">Transmembrane helix</keyword>
<reference evidence="2" key="1">
    <citation type="submission" date="2021-02" db="EMBL/GenBank/DDBJ databases">
        <authorList>
            <person name="Nowell W R."/>
        </authorList>
    </citation>
    <scope>NUCLEOTIDE SEQUENCE</scope>
</reference>
<dbReference type="GO" id="GO:0099604">
    <property type="term" value="F:ligand-gated calcium channel activity"/>
    <property type="evidence" value="ECO:0007669"/>
    <property type="project" value="TreeGrafter"/>
</dbReference>
<feature type="transmembrane region" description="Helical" evidence="1">
    <location>
        <begin position="46"/>
        <end position="67"/>
    </location>
</feature>
<accession>A0A814G198</accession>
<feature type="non-terminal residue" evidence="2">
    <location>
        <position position="1"/>
    </location>
</feature>
<evidence type="ECO:0000256" key="1">
    <source>
        <dbReference type="SAM" id="Phobius"/>
    </source>
</evidence>
<dbReference type="Proteomes" id="UP000663829">
    <property type="component" value="Unassembled WGS sequence"/>
</dbReference>
<protein>
    <submittedName>
        <fullName evidence="2">Uncharacterized protein</fullName>
    </submittedName>
</protein>
<dbReference type="GO" id="GO:0005886">
    <property type="term" value="C:plasma membrane"/>
    <property type="evidence" value="ECO:0007669"/>
    <property type="project" value="TreeGrafter"/>
</dbReference>
<proteinExistence type="predicted"/>
<dbReference type="OrthoDB" id="9994106at2759"/>
<dbReference type="AlphaFoldDB" id="A0A814G198"/>
<gene>
    <name evidence="2" type="ORF">GPM918_LOCUS13204</name>
    <name evidence="3" type="ORF">SRO942_LOCUS13204</name>
</gene>
<dbReference type="PANTHER" id="PTHR13800">
    <property type="entry name" value="TRANSIENT RECEPTOR POTENTIAL CATION CHANNEL, SUBFAMILY M, MEMBER 6"/>
    <property type="match status" value="1"/>
</dbReference>
<dbReference type="PANTHER" id="PTHR13800:SF12">
    <property type="entry name" value="TRANSIENT RECEPTOR POTENTIAL CATION CHANNEL SUBFAMILY M MEMBER-LIKE 2"/>
    <property type="match status" value="1"/>
</dbReference>
<organism evidence="2 4">
    <name type="scientific">Didymodactylos carnosus</name>
    <dbReference type="NCBI Taxonomy" id="1234261"/>
    <lineage>
        <taxon>Eukaryota</taxon>
        <taxon>Metazoa</taxon>
        <taxon>Spiralia</taxon>
        <taxon>Gnathifera</taxon>
        <taxon>Rotifera</taxon>
        <taxon>Eurotatoria</taxon>
        <taxon>Bdelloidea</taxon>
        <taxon>Philodinida</taxon>
        <taxon>Philodinidae</taxon>
        <taxon>Didymodactylos</taxon>
    </lineage>
</organism>
<keyword evidence="1" id="KW-0472">Membrane</keyword>
<sequence length="171" mass="20743">PDEINVDGERLSSYEGINYYTNYTSSQSCTWDIYWKKFNHFHECPLVKMCYDFLFFIWLLLVFSYMMLYHFDPPDESLYLHWTEIYVIVTIFTMLLEDIRLLRDLSGFIYVMFVCISAYGIVSRSMIMYNKVEFTGRGIFSNIFYPPYWFLYTVVDDERKTLDGIKYIHLY</sequence>
<comment type="caution">
    <text evidence="2">The sequence shown here is derived from an EMBL/GenBank/DDBJ whole genome shotgun (WGS) entry which is preliminary data.</text>
</comment>
<dbReference type="EMBL" id="CAJNOQ010002999">
    <property type="protein sequence ID" value="CAF0990023.1"/>
    <property type="molecule type" value="Genomic_DNA"/>
</dbReference>
<dbReference type="Proteomes" id="UP000681722">
    <property type="component" value="Unassembled WGS sequence"/>
</dbReference>
<dbReference type="InterPro" id="IPR050927">
    <property type="entry name" value="TRPM"/>
</dbReference>
<evidence type="ECO:0000313" key="4">
    <source>
        <dbReference type="Proteomes" id="UP000663829"/>
    </source>
</evidence>
<feature type="transmembrane region" description="Helical" evidence="1">
    <location>
        <begin position="108"/>
        <end position="127"/>
    </location>
</feature>
<feature type="transmembrane region" description="Helical" evidence="1">
    <location>
        <begin position="79"/>
        <end position="96"/>
    </location>
</feature>